<dbReference type="PANTHER" id="PTHR30346:SF0">
    <property type="entry name" value="HCA OPERON TRANSCRIPTIONAL ACTIVATOR HCAR"/>
    <property type="match status" value="1"/>
</dbReference>
<comment type="caution">
    <text evidence="6">The sequence shown here is derived from an EMBL/GenBank/DDBJ whole genome shotgun (WGS) entry which is preliminary data.</text>
</comment>
<dbReference type="GO" id="GO:0003677">
    <property type="term" value="F:DNA binding"/>
    <property type="evidence" value="ECO:0007669"/>
    <property type="project" value="UniProtKB-KW"/>
</dbReference>
<organism evidence="6 7">
    <name type="scientific">Brevibacterium celere</name>
    <dbReference type="NCBI Taxonomy" id="225845"/>
    <lineage>
        <taxon>Bacteria</taxon>
        <taxon>Bacillati</taxon>
        <taxon>Actinomycetota</taxon>
        <taxon>Actinomycetes</taxon>
        <taxon>Micrococcales</taxon>
        <taxon>Brevibacteriaceae</taxon>
        <taxon>Brevibacterium</taxon>
    </lineage>
</organism>
<dbReference type="InterPro" id="IPR005119">
    <property type="entry name" value="LysR_subst-bd"/>
</dbReference>
<dbReference type="CDD" id="cd08412">
    <property type="entry name" value="PBP2_PAO1_like"/>
    <property type="match status" value="1"/>
</dbReference>
<dbReference type="Gene3D" id="3.40.190.10">
    <property type="entry name" value="Periplasmic binding protein-like II"/>
    <property type="match status" value="2"/>
</dbReference>
<evidence type="ECO:0000256" key="4">
    <source>
        <dbReference type="ARBA" id="ARBA00023163"/>
    </source>
</evidence>
<keyword evidence="3" id="KW-0238">DNA-binding</keyword>
<evidence type="ECO:0000313" key="6">
    <source>
        <dbReference type="EMBL" id="RBP71160.1"/>
    </source>
</evidence>
<reference evidence="6 7" key="1">
    <citation type="submission" date="2018-06" db="EMBL/GenBank/DDBJ databases">
        <title>Freshwater and sediment microbial communities from various areas in North America, analyzing microbe dynamics in response to fracking.</title>
        <authorList>
            <person name="Lamendella R."/>
        </authorList>
    </citation>
    <scope>NUCLEOTIDE SEQUENCE [LARGE SCALE GENOMIC DNA]</scope>
    <source>
        <strain evidence="6 7">3b_TX</strain>
    </source>
</reference>
<dbReference type="FunFam" id="1.10.10.10:FF:000001">
    <property type="entry name" value="LysR family transcriptional regulator"/>
    <property type="match status" value="1"/>
</dbReference>
<dbReference type="GO" id="GO:0003700">
    <property type="term" value="F:DNA-binding transcription factor activity"/>
    <property type="evidence" value="ECO:0007669"/>
    <property type="project" value="InterPro"/>
</dbReference>
<dbReference type="AlphaFoldDB" id="A0A366IIK7"/>
<evidence type="ECO:0000313" key="7">
    <source>
        <dbReference type="Proteomes" id="UP000253509"/>
    </source>
</evidence>
<dbReference type="SUPFAM" id="SSF53850">
    <property type="entry name" value="Periplasmic binding protein-like II"/>
    <property type="match status" value="1"/>
</dbReference>
<dbReference type="EMBL" id="QNSB01000006">
    <property type="protein sequence ID" value="RBP71160.1"/>
    <property type="molecule type" value="Genomic_DNA"/>
</dbReference>
<evidence type="ECO:0000256" key="2">
    <source>
        <dbReference type="ARBA" id="ARBA00023015"/>
    </source>
</evidence>
<comment type="similarity">
    <text evidence="1">Belongs to the LysR transcriptional regulatory family.</text>
</comment>
<dbReference type="InterPro" id="IPR036388">
    <property type="entry name" value="WH-like_DNA-bd_sf"/>
</dbReference>
<dbReference type="InterPro" id="IPR000847">
    <property type="entry name" value="LysR_HTH_N"/>
</dbReference>
<proteinExistence type="inferred from homology"/>
<dbReference type="RefSeq" id="WP_113904270.1">
    <property type="nucleotide sequence ID" value="NZ_QNSB01000006.1"/>
</dbReference>
<keyword evidence="2" id="KW-0805">Transcription regulation</keyword>
<accession>A0A366IIK7</accession>
<keyword evidence="7" id="KW-1185">Reference proteome</keyword>
<dbReference type="InterPro" id="IPR036390">
    <property type="entry name" value="WH_DNA-bd_sf"/>
</dbReference>
<dbReference type="Proteomes" id="UP000253509">
    <property type="component" value="Unassembled WGS sequence"/>
</dbReference>
<dbReference type="Pfam" id="PF00126">
    <property type="entry name" value="HTH_1"/>
    <property type="match status" value="1"/>
</dbReference>
<dbReference type="PANTHER" id="PTHR30346">
    <property type="entry name" value="TRANSCRIPTIONAL DUAL REGULATOR HCAR-RELATED"/>
    <property type="match status" value="1"/>
</dbReference>
<protein>
    <submittedName>
        <fullName evidence="6">LysR family transcriptional regulator</fullName>
    </submittedName>
</protein>
<dbReference type="PROSITE" id="PS50931">
    <property type="entry name" value="HTH_LYSR"/>
    <property type="match status" value="1"/>
</dbReference>
<name>A0A366IIK7_9MICO</name>
<dbReference type="GO" id="GO:0032993">
    <property type="term" value="C:protein-DNA complex"/>
    <property type="evidence" value="ECO:0007669"/>
    <property type="project" value="TreeGrafter"/>
</dbReference>
<evidence type="ECO:0000259" key="5">
    <source>
        <dbReference type="PROSITE" id="PS50931"/>
    </source>
</evidence>
<dbReference type="Pfam" id="PF03466">
    <property type="entry name" value="LysR_substrate"/>
    <property type="match status" value="1"/>
</dbReference>
<feature type="domain" description="HTH lysR-type" evidence="5">
    <location>
        <begin position="7"/>
        <end position="65"/>
    </location>
</feature>
<evidence type="ECO:0000256" key="3">
    <source>
        <dbReference type="ARBA" id="ARBA00023125"/>
    </source>
</evidence>
<dbReference type="SUPFAM" id="SSF46785">
    <property type="entry name" value="Winged helix' DNA-binding domain"/>
    <property type="match status" value="1"/>
</dbReference>
<dbReference type="Gene3D" id="1.10.10.10">
    <property type="entry name" value="Winged helix-like DNA-binding domain superfamily/Winged helix DNA-binding domain"/>
    <property type="match status" value="1"/>
</dbReference>
<gene>
    <name evidence="6" type="ORF">DFO65_1063</name>
</gene>
<dbReference type="PRINTS" id="PR00039">
    <property type="entry name" value="HTHLYSR"/>
</dbReference>
<evidence type="ECO:0000256" key="1">
    <source>
        <dbReference type="ARBA" id="ARBA00009437"/>
    </source>
</evidence>
<sequence length="306" mass="33605">MVHRFPITLTQLSYFVECAKTLNMTAASQELHIAQSAVSTAINQLEKSLGAPLFIRQHSKGLVLTPAGEELLQETRQIFGLITDAVESIQAGQKEVRGTIVLACFKTLAPFLLPQLLGRLQERYPELTVDVFEGDHEEAMGALRSGRAEIALNYDLTDAEGIDSEVVGEVRPHIIVDTDHRLARRKKVALSELAEDPFVLLDLPDSREYFLTILRQAGITPRVKYRSASYETVRSMVATGLGFSILNQRPRISQTYTGARTAILEISDPAPSLHVAVSALSRSSQTGKARAVTEVVREVLAEAAAR</sequence>
<keyword evidence="4" id="KW-0804">Transcription</keyword>